<reference evidence="1 2" key="1">
    <citation type="submission" date="2015-08" db="EMBL/GenBank/DDBJ databases">
        <title>Draft Genome Sequences of 11 Lactococcus lactis subspecies cremoris strains.</title>
        <authorList>
            <person name="Wels M."/>
            <person name="Backus L."/>
            <person name="Boekhorst J."/>
            <person name="Dijkstra A."/>
            <person name="Beerthuizen M."/>
            <person name="Siezen R."/>
            <person name="Bachmann H."/>
            <person name="Van Hijum S."/>
        </authorList>
    </citation>
    <scope>NUCLEOTIDE SEQUENCE [LARGE SCALE GENOMIC DNA]</scope>
    <source>
        <strain evidence="1 2">KW10</strain>
    </source>
</reference>
<organism evidence="1 2">
    <name type="scientific">Lactococcus lactis subsp. cremoris</name>
    <name type="common">Streptococcus cremoris</name>
    <dbReference type="NCBI Taxonomy" id="1359"/>
    <lineage>
        <taxon>Bacteria</taxon>
        <taxon>Bacillati</taxon>
        <taxon>Bacillota</taxon>
        <taxon>Bacilli</taxon>
        <taxon>Lactobacillales</taxon>
        <taxon>Streptococcaceae</taxon>
        <taxon>Lactococcus</taxon>
    </lineage>
</organism>
<sequence length="37" mass="4507">MMTYENLSVNFTDRKACMTVFDVCQLFLQTFLFHHKF</sequence>
<name>A0A166JZ00_LACLC</name>
<dbReference type="EMBL" id="LIYF01000015">
    <property type="protein sequence ID" value="KZK07236.1"/>
    <property type="molecule type" value="Genomic_DNA"/>
</dbReference>
<evidence type="ECO:0000313" key="1">
    <source>
        <dbReference type="EMBL" id="KZK07236.1"/>
    </source>
</evidence>
<gene>
    <name evidence="1" type="ORF">AB996_0928</name>
</gene>
<comment type="caution">
    <text evidence="1">The sequence shown here is derived from an EMBL/GenBank/DDBJ whole genome shotgun (WGS) entry which is preliminary data.</text>
</comment>
<proteinExistence type="predicted"/>
<evidence type="ECO:0000313" key="2">
    <source>
        <dbReference type="Proteomes" id="UP000076519"/>
    </source>
</evidence>
<dbReference type="AlphaFoldDB" id="A0A166JZ00"/>
<protein>
    <submittedName>
        <fullName evidence="1">Uncharacterized protein</fullName>
    </submittedName>
</protein>
<dbReference type="Proteomes" id="UP000076519">
    <property type="component" value="Unassembled WGS sequence"/>
</dbReference>
<accession>A0A166JZ00</accession>